<dbReference type="Gene3D" id="2.40.30.10">
    <property type="entry name" value="Translation factors"/>
    <property type="match status" value="1"/>
</dbReference>
<dbReference type="GO" id="GO:0008218">
    <property type="term" value="P:bioluminescence"/>
    <property type="evidence" value="ECO:0007669"/>
    <property type="project" value="UniProtKB-KW"/>
</dbReference>
<dbReference type="InterPro" id="IPR017927">
    <property type="entry name" value="FAD-bd_FR_type"/>
</dbReference>
<dbReference type="RefSeq" id="WP_070123175.1">
    <property type="nucleotide sequence ID" value="NZ_MDHN01000002.1"/>
</dbReference>
<dbReference type="OrthoDB" id="9806195at2"/>
<reference evidence="6 7" key="1">
    <citation type="submission" date="2016-08" db="EMBL/GenBank/DDBJ databases">
        <authorList>
            <person name="Seilhamer J.J."/>
        </authorList>
    </citation>
    <scope>NUCLEOTIDE SEQUENCE [LARGE SCALE GENOMIC DNA]</scope>
    <source>
        <strain evidence="6 7">KCTC 42603</strain>
    </source>
</reference>
<evidence type="ECO:0000256" key="3">
    <source>
        <dbReference type="ARBA" id="ARBA00034078"/>
    </source>
</evidence>
<dbReference type="SUPFAM" id="SSF63380">
    <property type="entry name" value="Riboflavin synthase domain-like"/>
    <property type="match status" value="1"/>
</dbReference>
<dbReference type="InterPro" id="IPR039261">
    <property type="entry name" value="FNR_nucleotide-bd"/>
</dbReference>
<comment type="cofactor">
    <cofactor evidence="3">
        <name>[2Fe-2S] cluster</name>
        <dbReference type="ChEBI" id="CHEBI:190135"/>
    </cofactor>
</comment>
<dbReference type="Pfam" id="PF00970">
    <property type="entry name" value="FAD_binding_6"/>
    <property type="match status" value="1"/>
</dbReference>
<accession>A0A1E7ZGP6</accession>
<dbReference type="SUPFAM" id="SSF52343">
    <property type="entry name" value="Ferredoxin reductase-like, C-terminal NADP-linked domain"/>
    <property type="match status" value="1"/>
</dbReference>
<dbReference type="EMBL" id="MDHN01000002">
    <property type="protein sequence ID" value="OFC72705.1"/>
    <property type="molecule type" value="Genomic_DNA"/>
</dbReference>
<keyword evidence="2" id="KW-0455">Luminescence</keyword>
<organism evidence="6 7">
    <name type="scientific">Alteromonas confluentis</name>
    <dbReference type="NCBI Taxonomy" id="1656094"/>
    <lineage>
        <taxon>Bacteria</taxon>
        <taxon>Pseudomonadati</taxon>
        <taxon>Pseudomonadota</taxon>
        <taxon>Gammaproteobacteria</taxon>
        <taxon>Alteromonadales</taxon>
        <taxon>Alteromonadaceae</taxon>
        <taxon>Alteromonas/Salinimonas group</taxon>
        <taxon>Alteromonas</taxon>
    </lineage>
</organism>
<dbReference type="AlphaFoldDB" id="A0A1E7ZGP6"/>
<protein>
    <submittedName>
        <fullName evidence="6">NAD(P)H-flavin reductase</fullName>
    </submittedName>
</protein>
<dbReference type="Proteomes" id="UP000175691">
    <property type="component" value="Unassembled WGS sequence"/>
</dbReference>
<dbReference type="PROSITE" id="PS51384">
    <property type="entry name" value="FAD_FR"/>
    <property type="match status" value="1"/>
</dbReference>
<dbReference type="PANTHER" id="PTHR47354:SF7">
    <property type="entry name" value="NAD(P)H-FLAVIN REDUCTASE"/>
    <property type="match status" value="1"/>
</dbReference>
<evidence type="ECO:0000313" key="7">
    <source>
        <dbReference type="Proteomes" id="UP000175691"/>
    </source>
</evidence>
<dbReference type="NCBIfam" id="NF005963">
    <property type="entry name" value="PRK08051.1"/>
    <property type="match status" value="1"/>
</dbReference>
<keyword evidence="7" id="KW-1185">Reference proteome</keyword>
<dbReference type="InterPro" id="IPR050415">
    <property type="entry name" value="MRET"/>
</dbReference>
<dbReference type="PRINTS" id="PR00410">
    <property type="entry name" value="PHEHYDRXLASE"/>
</dbReference>
<dbReference type="PANTHER" id="PTHR47354">
    <property type="entry name" value="NADH OXIDOREDUCTASE HCR"/>
    <property type="match status" value="1"/>
</dbReference>
<sequence length="231" mass="25552">MSEFQCKVTAISPLTEVVYKVELTPAQPVDFKAGQYIMVHMGEKDKRPFSIANPAFDNGRIELHIGADEKNAYATEVLDRMRSEGKITLSGGHGEANLQSDGSDIILIAGGTGFSYTWSILQQALKDNPDANVTLYWGGRNQSDLYLFDELTALAAKHPNFTFAPVVEFPEEGWQGKTGWVHKAVMTDHTDLSNKQVYIAGRFEMAKVARDDFAKCGLTTDKLFGDAYAFI</sequence>
<dbReference type="Gene3D" id="3.40.50.80">
    <property type="entry name" value="Nucleotide-binding domain of ferredoxin-NADP reductase (FNR) module"/>
    <property type="match status" value="1"/>
</dbReference>
<keyword evidence="1" id="KW-0560">Oxidoreductase</keyword>
<comment type="caution">
    <text evidence="6">The sequence shown here is derived from an EMBL/GenBank/DDBJ whole genome shotgun (WGS) entry which is preliminary data.</text>
</comment>
<evidence type="ECO:0000256" key="4">
    <source>
        <dbReference type="ARBA" id="ARBA00038177"/>
    </source>
</evidence>
<name>A0A1E7ZGP6_9ALTE</name>
<comment type="similarity">
    <text evidence="4">Belongs to the Fre/LuxG FAD/NAD(P) flavoprotein oxidoreductase family.</text>
</comment>
<dbReference type="STRING" id="1656094.BFC18_01480"/>
<gene>
    <name evidence="6" type="ORF">BFC18_01480</name>
</gene>
<dbReference type="CDD" id="cd06189">
    <property type="entry name" value="flavin_oxioreductase"/>
    <property type="match status" value="1"/>
</dbReference>
<dbReference type="InterPro" id="IPR008333">
    <property type="entry name" value="Cbr1-like_FAD-bd_dom"/>
</dbReference>
<evidence type="ECO:0000313" key="6">
    <source>
        <dbReference type="EMBL" id="OFC72705.1"/>
    </source>
</evidence>
<dbReference type="GO" id="GO:0016491">
    <property type="term" value="F:oxidoreductase activity"/>
    <property type="evidence" value="ECO:0007669"/>
    <property type="project" value="UniProtKB-KW"/>
</dbReference>
<feature type="domain" description="FAD-binding FR-type" evidence="5">
    <location>
        <begin position="1"/>
        <end position="99"/>
    </location>
</feature>
<evidence type="ECO:0000256" key="1">
    <source>
        <dbReference type="ARBA" id="ARBA00023002"/>
    </source>
</evidence>
<dbReference type="Pfam" id="PF00175">
    <property type="entry name" value="NAD_binding_1"/>
    <property type="match status" value="1"/>
</dbReference>
<evidence type="ECO:0000259" key="5">
    <source>
        <dbReference type="PROSITE" id="PS51384"/>
    </source>
</evidence>
<evidence type="ECO:0000256" key="2">
    <source>
        <dbReference type="ARBA" id="ARBA00023223"/>
    </source>
</evidence>
<proteinExistence type="inferred from homology"/>
<dbReference type="InterPro" id="IPR017938">
    <property type="entry name" value="Riboflavin_synthase-like_b-brl"/>
</dbReference>
<dbReference type="InterPro" id="IPR001433">
    <property type="entry name" value="OxRdtase_FAD/NAD-bd"/>
</dbReference>